<reference evidence="1 2" key="4">
    <citation type="journal article" date="2011" name="BMC Genomics">
        <title>RNA-Seq improves annotation of protein-coding genes in the cucumber genome.</title>
        <authorList>
            <person name="Li Z."/>
            <person name="Zhang Z."/>
            <person name="Yan P."/>
            <person name="Huang S."/>
            <person name="Fei Z."/>
            <person name="Lin K."/>
        </authorList>
    </citation>
    <scope>NUCLEOTIDE SEQUENCE [LARGE SCALE GENOMIC DNA]</scope>
    <source>
        <strain evidence="2">cv. 9930</strain>
    </source>
</reference>
<dbReference type="AlphaFoldDB" id="A0A0A0KIV4"/>
<keyword evidence="2" id="KW-1185">Reference proteome</keyword>
<reference evidence="1 2" key="2">
    <citation type="journal article" date="2009" name="PLoS ONE">
        <title>An integrated genetic and cytogenetic map of the cucumber genome.</title>
        <authorList>
            <person name="Ren Y."/>
            <person name="Zhang Z."/>
            <person name="Liu J."/>
            <person name="Staub J.E."/>
            <person name="Han Y."/>
            <person name="Cheng Z."/>
            <person name="Li X."/>
            <person name="Lu J."/>
            <person name="Miao H."/>
            <person name="Kang H."/>
            <person name="Xie B."/>
            <person name="Gu X."/>
            <person name="Wang X."/>
            <person name="Du Y."/>
            <person name="Jin W."/>
            <person name="Huang S."/>
        </authorList>
    </citation>
    <scope>NUCLEOTIDE SEQUENCE [LARGE SCALE GENOMIC DNA]</scope>
    <source>
        <strain evidence="2">cv. 9930</strain>
    </source>
</reference>
<name>A0A0A0KIV4_CUCSA</name>
<dbReference type="Gramene" id="KGN48744">
    <property type="protein sequence ID" value="KGN48744"/>
    <property type="gene ID" value="Csa_6G499875"/>
</dbReference>
<protein>
    <submittedName>
        <fullName evidence="1">Uncharacterized protein</fullName>
    </submittedName>
</protein>
<accession>A0A0A0KIV4</accession>
<organism evidence="1 2">
    <name type="scientific">Cucumis sativus</name>
    <name type="common">Cucumber</name>
    <dbReference type="NCBI Taxonomy" id="3659"/>
    <lineage>
        <taxon>Eukaryota</taxon>
        <taxon>Viridiplantae</taxon>
        <taxon>Streptophyta</taxon>
        <taxon>Embryophyta</taxon>
        <taxon>Tracheophyta</taxon>
        <taxon>Spermatophyta</taxon>
        <taxon>Magnoliopsida</taxon>
        <taxon>eudicotyledons</taxon>
        <taxon>Gunneridae</taxon>
        <taxon>Pentapetalae</taxon>
        <taxon>rosids</taxon>
        <taxon>fabids</taxon>
        <taxon>Cucurbitales</taxon>
        <taxon>Cucurbitaceae</taxon>
        <taxon>Benincaseae</taxon>
        <taxon>Cucumis</taxon>
    </lineage>
</organism>
<dbReference type="Proteomes" id="UP000029981">
    <property type="component" value="Chromosome 6"/>
</dbReference>
<reference evidence="1 2" key="1">
    <citation type="journal article" date="2009" name="Nat. Genet.">
        <title>The genome of the cucumber, Cucumis sativus L.</title>
        <authorList>
            <person name="Huang S."/>
            <person name="Li R."/>
            <person name="Zhang Z."/>
            <person name="Li L."/>
            <person name="Gu X."/>
            <person name="Fan W."/>
            <person name="Lucas W.J."/>
            <person name="Wang X."/>
            <person name="Xie B."/>
            <person name="Ni P."/>
            <person name="Ren Y."/>
            <person name="Zhu H."/>
            <person name="Li J."/>
            <person name="Lin K."/>
            <person name="Jin W."/>
            <person name="Fei Z."/>
            <person name="Li G."/>
            <person name="Staub J."/>
            <person name="Kilian A."/>
            <person name="van der Vossen E.A."/>
            <person name="Wu Y."/>
            <person name="Guo J."/>
            <person name="He J."/>
            <person name="Jia Z."/>
            <person name="Ren Y."/>
            <person name="Tian G."/>
            <person name="Lu Y."/>
            <person name="Ruan J."/>
            <person name="Qian W."/>
            <person name="Wang M."/>
            <person name="Huang Q."/>
            <person name="Li B."/>
            <person name="Xuan Z."/>
            <person name="Cao J."/>
            <person name="Asan"/>
            <person name="Wu Z."/>
            <person name="Zhang J."/>
            <person name="Cai Q."/>
            <person name="Bai Y."/>
            <person name="Zhao B."/>
            <person name="Han Y."/>
            <person name="Li Y."/>
            <person name="Li X."/>
            <person name="Wang S."/>
            <person name="Shi Q."/>
            <person name="Liu S."/>
            <person name="Cho W.K."/>
            <person name="Kim J.Y."/>
            <person name="Xu Y."/>
            <person name="Heller-Uszynska K."/>
            <person name="Miao H."/>
            <person name="Cheng Z."/>
            <person name="Zhang S."/>
            <person name="Wu J."/>
            <person name="Yang Y."/>
            <person name="Kang H."/>
            <person name="Li M."/>
            <person name="Liang H."/>
            <person name="Ren X."/>
            <person name="Shi Z."/>
            <person name="Wen M."/>
            <person name="Jian M."/>
            <person name="Yang H."/>
            <person name="Zhang G."/>
            <person name="Yang Z."/>
            <person name="Chen R."/>
            <person name="Liu S."/>
            <person name="Li J."/>
            <person name="Ma L."/>
            <person name="Liu H."/>
            <person name="Zhou Y."/>
            <person name="Zhao J."/>
            <person name="Fang X."/>
            <person name="Li G."/>
            <person name="Fang L."/>
            <person name="Li Y."/>
            <person name="Liu D."/>
            <person name="Zheng H."/>
            <person name="Zhang Y."/>
            <person name="Qin N."/>
            <person name="Li Z."/>
            <person name="Yang G."/>
            <person name="Yang S."/>
            <person name="Bolund L."/>
            <person name="Kristiansen K."/>
            <person name="Zheng H."/>
            <person name="Li S."/>
            <person name="Zhang X."/>
            <person name="Yang H."/>
            <person name="Wang J."/>
            <person name="Sun R."/>
            <person name="Zhang B."/>
            <person name="Jiang S."/>
            <person name="Wang J."/>
            <person name="Du Y."/>
            <person name="Li S."/>
        </authorList>
    </citation>
    <scope>NUCLEOTIDE SEQUENCE [LARGE SCALE GENOMIC DNA]</scope>
    <source>
        <strain evidence="2">cv. 9930</strain>
    </source>
</reference>
<reference evidence="1 2" key="3">
    <citation type="journal article" date="2010" name="BMC Genomics">
        <title>Transcriptome sequencing and comparative analysis of cucumber flowers with different sex types.</title>
        <authorList>
            <person name="Guo S."/>
            <person name="Zheng Y."/>
            <person name="Joung J.G."/>
            <person name="Liu S."/>
            <person name="Zhang Z."/>
            <person name="Crasta O.R."/>
            <person name="Sobral B.W."/>
            <person name="Xu Y."/>
            <person name="Huang S."/>
            <person name="Fei Z."/>
        </authorList>
    </citation>
    <scope>NUCLEOTIDE SEQUENCE [LARGE SCALE GENOMIC DNA]</scope>
    <source>
        <strain evidence="2">cv. 9930</strain>
    </source>
</reference>
<proteinExistence type="predicted"/>
<sequence length="119" mass="13357">MTKQLILTGEGGSTRTPPLGLTAVLQMAFQIRHYRETLLVATITREHLRAVATLEVILHANQGFQCPKFLVHFVPYTTVVRAGESRAFRSVVRSNNNIQRLSQSLWGLELVPMGPHMHP</sequence>
<dbReference type="EMBL" id="CM002927">
    <property type="protein sequence ID" value="KGN48744.1"/>
    <property type="molecule type" value="Genomic_DNA"/>
</dbReference>
<gene>
    <name evidence="1" type="ORF">Csa_6G499875</name>
</gene>
<evidence type="ECO:0000313" key="1">
    <source>
        <dbReference type="EMBL" id="KGN48744.1"/>
    </source>
</evidence>
<evidence type="ECO:0000313" key="2">
    <source>
        <dbReference type="Proteomes" id="UP000029981"/>
    </source>
</evidence>